<feature type="region of interest" description="Disordered" evidence="1">
    <location>
        <begin position="175"/>
        <end position="199"/>
    </location>
</feature>
<feature type="domain" description="NADAR" evidence="2">
    <location>
        <begin position="27"/>
        <end position="171"/>
    </location>
</feature>
<dbReference type="InterPro" id="IPR012816">
    <property type="entry name" value="NADAR"/>
</dbReference>
<evidence type="ECO:0000313" key="3">
    <source>
        <dbReference type="EMBL" id="RXK41122.1"/>
    </source>
</evidence>
<dbReference type="CDD" id="cd15457">
    <property type="entry name" value="NADAR"/>
    <property type="match status" value="1"/>
</dbReference>
<dbReference type="AlphaFoldDB" id="A0A4Q1BT80"/>
<dbReference type="EMBL" id="SDIL01000011">
    <property type="protein sequence ID" value="RXK41122.1"/>
    <property type="molecule type" value="Genomic_DNA"/>
</dbReference>
<evidence type="ECO:0000313" key="4">
    <source>
        <dbReference type="Proteomes" id="UP000289152"/>
    </source>
</evidence>
<keyword evidence="4" id="KW-1185">Reference proteome</keyword>
<dbReference type="NCBIfam" id="TIGR02464">
    <property type="entry name" value="ribofla_fusion"/>
    <property type="match status" value="1"/>
</dbReference>
<dbReference type="Gene3D" id="1.10.357.40">
    <property type="entry name" value="YbiA-like"/>
    <property type="match status" value="1"/>
</dbReference>
<proteinExistence type="predicted"/>
<evidence type="ECO:0000259" key="2">
    <source>
        <dbReference type="Pfam" id="PF08719"/>
    </source>
</evidence>
<organism evidence="3 4">
    <name type="scientific">Tremella mesenterica</name>
    <name type="common">Jelly fungus</name>
    <dbReference type="NCBI Taxonomy" id="5217"/>
    <lineage>
        <taxon>Eukaryota</taxon>
        <taxon>Fungi</taxon>
        <taxon>Dikarya</taxon>
        <taxon>Basidiomycota</taxon>
        <taxon>Agaricomycotina</taxon>
        <taxon>Tremellomycetes</taxon>
        <taxon>Tremellales</taxon>
        <taxon>Tremellaceae</taxon>
        <taxon>Tremella</taxon>
    </lineage>
</organism>
<dbReference type="VEuPathDB" id="FungiDB:TREMEDRAFT_23720"/>
<dbReference type="InParanoid" id="A0A4Q1BT80"/>
<evidence type="ECO:0000256" key="1">
    <source>
        <dbReference type="SAM" id="MobiDB-lite"/>
    </source>
</evidence>
<name>A0A4Q1BT80_TREME</name>
<dbReference type="SUPFAM" id="SSF143990">
    <property type="entry name" value="YbiA-like"/>
    <property type="match status" value="1"/>
</dbReference>
<dbReference type="Proteomes" id="UP000289152">
    <property type="component" value="Unassembled WGS sequence"/>
</dbReference>
<reference evidence="3 4" key="1">
    <citation type="submission" date="2016-06" db="EMBL/GenBank/DDBJ databases">
        <title>Evolution of pathogenesis and genome organization in the Tremellales.</title>
        <authorList>
            <person name="Cuomo C."/>
            <person name="Litvintseva A."/>
            <person name="Heitman J."/>
            <person name="Chen Y."/>
            <person name="Sun S."/>
            <person name="Springer D."/>
            <person name="Dromer F."/>
            <person name="Young S."/>
            <person name="Zeng Q."/>
            <person name="Chapman S."/>
            <person name="Gujja S."/>
            <person name="Saif S."/>
            <person name="Birren B."/>
        </authorList>
    </citation>
    <scope>NUCLEOTIDE SEQUENCE [LARGE SCALE GENOMIC DNA]</scope>
    <source>
        <strain evidence="3 4">ATCC 28783</strain>
    </source>
</reference>
<accession>A0A4Q1BT80</accession>
<dbReference type="OrthoDB" id="206452at2759"/>
<dbReference type="STRING" id="5217.A0A4Q1BT80"/>
<sequence length="199" mass="23223">MTSNEPMKETYIFFYGHKITSSYPFSLACLSQWFPSSFTDPQYPEITFKTSEHYMMFQKSLMFDPSLCQQIIQSDHPAETKRIGRKIKNFNQKKWDEVNVGIVSKGNYLKFKQDDRLRKVLIDTGKARLVEASPTDKIWGIGFGMKEALDNKDKWGDNKLGVALERARRRLIAEEKMSQRSRMNPPTCPIPYPVEEEHK</sequence>
<dbReference type="InterPro" id="IPR037238">
    <property type="entry name" value="YbiA-like_sf"/>
</dbReference>
<comment type="caution">
    <text evidence="3">The sequence shown here is derived from an EMBL/GenBank/DDBJ whole genome shotgun (WGS) entry which is preliminary data.</text>
</comment>
<dbReference type="Pfam" id="PF08719">
    <property type="entry name" value="NADAR"/>
    <property type="match status" value="1"/>
</dbReference>
<protein>
    <recommendedName>
        <fullName evidence="2">NADAR domain-containing protein</fullName>
    </recommendedName>
</protein>
<gene>
    <name evidence="3" type="ORF">M231_01525</name>
</gene>